<dbReference type="InterPro" id="IPR026755">
    <property type="entry name" value="Fam221a/b"/>
</dbReference>
<evidence type="ECO:0000256" key="1">
    <source>
        <dbReference type="ARBA" id="ARBA00011026"/>
    </source>
</evidence>
<sequence length="169" mass="19286">MESGSSEPTPVLPEPPLDAHPHTHRRQMCASFYCNQCQRDCIPANSQSWCFCNHRYSAHDPQNGFRCTAPRCPCKQFYFHVTSGSWQVRCQCKHKNIEHDVAPPHKCKKPACAGKCQGFQSPWCCNCDHPWTDHQTMFAERDVVSLAERFDINPEGVAPRSTEPTVPRQ</sequence>
<comment type="similarity">
    <text evidence="1">Belongs to the FAM221 family.</text>
</comment>
<dbReference type="PANTHER" id="PTHR31214">
    <property type="entry name" value="PROTEIN FAM221A-RELATED"/>
    <property type="match status" value="1"/>
</dbReference>
<gene>
    <name evidence="3" type="ORF">PAPYR_7072</name>
</gene>
<reference evidence="3" key="1">
    <citation type="journal article" date="2022" name="bioRxiv">
        <title>Genomics of Preaxostyla Flagellates Illuminates Evolutionary Transitions and the Path Towards Mitochondrial Loss.</title>
        <authorList>
            <person name="Novak L.V.F."/>
            <person name="Treitli S.C."/>
            <person name="Pyrih J."/>
            <person name="Halakuc P."/>
            <person name="Pipaliya S.V."/>
            <person name="Vacek V."/>
            <person name="Brzon O."/>
            <person name="Soukal P."/>
            <person name="Eme L."/>
            <person name="Dacks J.B."/>
            <person name="Karnkowska A."/>
            <person name="Elias M."/>
            <person name="Hampl V."/>
        </authorList>
    </citation>
    <scope>NUCLEOTIDE SEQUENCE</scope>
    <source>
        <strain evidence="3">RCP-MX</strain>
    </source>
</reference>
<evidence type="ECO:0000313" key="3">
    <source>
        <dbReference type="EMBL" id="KAJ4457476.1"/>
    </source>
</evidence>
<dbReference type="PANTHER" id="PTHR31214:SF2">
    <property type="entry name" value="PROTEIN FAM221A"/>
    <property type="match status" value="1"/>
</dbReference>
<dbReference type="EMBL" id="JAPMOS010000046">
    <property type="protein sequence ID" value="KAJ4457476.1"/>
    <property type="molecule type" value="Genomic_DNA"/>
</dbReference>
<comment type="caution">
    <text evidence="3">The sequence shown here is derived from an EMBL/GenBank/DDBJ whole genome shotgun (WGS) entry which is preliminary data.</text>
</comment>
<proteinExistence type="inferred from homology"/>
<keyword evidence="4" id="KW-1185">Reference proteome</keyword>
<dbReference type="Proteomes" id="UP001141327">
    <property type="component" value="Unassembled WGS sequence"/>
</dbReference>
<accession>A0ABQ8UGD3</accession>
<evidence type="ECO:0000256" key="2">
    <source>
        <dbReference type="ARBA" id="ARBA00039630"/>
    </source>
</evidence>
<organism evidence="3 4">
    <name type="scientific">Paratrimastix pyriformis</name>
    <dbReference type="NCBI Taxonomy" id="342808"/>
    <lineage>
        <taxon>Eukaryota</taxon>
        <taxon>Metamonada</taxon>
        <taxon>Preaxostyla</taxon>
        <taxon>Paratrimastigidae</taxon>
        <taxon>Paratrimastix</taxon>
    </lineage>
</organism>
<dbReference type="Pfam" id="PF14753">
    <property type="entry name" value="FAM221"/>
    <property type="match status" value="1"/>
</dbReference>
<name>A0ABQ8UGD3_9EUKA</name>
<protein>
    <recommendedName>
        <fullName evidence="2">Protein FAM221A</fullName>
    </recommendedName>
</protein>
<evidence type="ECO:0000313" key="4">
    <source>
        <dbReference type="Proteomes" id="UP001141327"/>
    </source>
</evidence>